<keyword evidence="4" id="KW-1185">Reference proteome</keyword>
<dbReference type="Proteomes" id="UP001595755">
    <property type="component" value="Unassembled WGS sequence"/>
</dbReference>
<dbReference type="Gene3D" id="3.40.50.1820">
    <property type="entry name" value="alpha/beta hydrolase"/>
    <property type="match status" value="1"/>
</dbReference>
<evidence type="ECO:0000256" key="1">
    <source>
        <dbReference type="ARBA" id="ARBA00022729"/>
    </source>
</evidence>
<evidence type="ECO:0000313" key="4">
    <source>
        <dbReference type="Proteomes" id="UP001595755"/>
    </source>
</evidence>
<dbReference type="InterPro" id="IPR050955">
    <property type="entry name" value="Plant_Biomass_Hydrol_Est"/>
</dbReference>
<dbReference type="PANTHER" id="PTHR43037">
    <property type="entry name" value="UNNAMED PRODUCT-RELATED"/>
    <property type="match status" value="1"/>
</dbReference>
<comment type="caution">
    <text evidence="3">The sequence shown here is derived from an EMBL/GenBank/DDBJ whole genome shotgun (WGS) entry which is preliminary data.</text>
</comment>
<gene>
    <name evidence="3" type="ORF">ACFO1S_13770</name>
</gene>
<evidence type="ECO:0000259" key="2">
    <source>
        <dbReference type="Pfam" id="PF01738"/>
    </source>
</evidence>
<keyword evidence="1" id="KW-0732">Signal</keyword>
<reference evidence="4" key="1">
    <citation type="journal article" date="2019" name="Int. J. Syst. Evol. Microbiol.">
        <title>The Global Catalogue of Microorganisms (GCM) 10K type strain sequencing project: providing services to taxonomists for standard genome sequencing and annotation.</title>
        <authorList>
            <consortium name="The Broad Institute Genomics Platform"/>
            <consortium name="The Broad Institute Genome Sequencing Center for Infectious Disease"/>
            <person name="Wu L."/>
            <person name="Ma J."/>
        </authorList>
    </citation>
    <scope>NUCLEOTIDE SEQUENCE [LARGE SCALE GENOMIC DNA]</scope>
    <source>
        <strain evidence="4">CGMCC 4.1641</strain>
    </source>
</reference>
<proteinExistence type="predicted"/>
<organism evidence="3 4">
    <name type="scientific">Cohnella boryungensis</name>
    <dbReference type="NCBI Taxonomy" id="768479"/>
    <lineage>
        <taxon>Bacteria</taxon>
        <taxon>Bacillati</taxon>
        <taxon>Bacillota</taxon>
        <taxon>Bacilli</taxon>
        <taxon>Bacillales</taxon>
        <taxon>Paenibacillaceae</taxon>
        <taxon>Cohnella</taxon>
    </lineage>
</organism>
<evidence type="ECO:0000313" key="3">
    <source>
        <dbReference type="EMBL" id="MFC4304491.1"/>
    </source>
</evidence>
<sequence length="215" mass="24569">MARIVQRPLEGERLGYQIVLPEGYQEERGRRWPLILFLHGINRRGEDLSLLDHYGLLGVSASNDSFNYIVLAPQCPKSSNWVIESDAVIALIDHVTRDFRVCTNQVYLTGFSMGGNGVWHLAAHYQQHFAAAAPLAGWYRIEEVDRLKDMPLWAFHGQEDDVVPVQNTQNLADALASIGGNIKLTCYDNQNHDIMNKVYSNSALYEWFKQYERRS</sequence>
<dbReference type="InterPro" id="IPR029058">
    <property type="entry name" value="AB_hydrolase_fold"/>
</dbReference>
<dbReference type="Pfam" id="PF01738">
    <property type="entry name" value="DLH"/>
    <property type="match status" value="1"/>
</dbReference>
<protein>
    <submittedName>
        <fullName evidence="3">Prolyl oligopeptidase family serine peptidase</fullName>
    </submittedName>
</protein>
<dbReference type="SUPFAM" id="SSF53474">
    <property type="entry name" value="alpha/beta-Hydrolases"/>
    <property type="match status" value="1"/>
</dbReference>
<feature type="domain" description="Dienelactone hydrolase" evidence="2">
    <location>
        <begin position="89"/>
        <end position="197"/>
    </location>
</feature>
<accession>A0ABV8SB03</accession>
<name>A0ABV8SB03_9BACL</name>
<dbReference type="EMBL" id="JBHSED010000025">
    <property type="protein sequence ID" value="MFC4304491.1"/>
    <property type="molecule type" value="Genomic_DNA"/>
</dbReference>
<dbReference type="InterPro" id="IPR002925">
    <property type="entry name" value="Dienelactn_hydro"/>
</dbReference>
<dbReference type="PANTHER" id="PTHR43037:SF1">
    <property type="entry name" value="BLL1128 PROTEIN"/>
    <property type="match status" value="1"/>
</dbReference>
<dbReference type="RefSeq" id="WP_204605967.1">
    <property type="nucleotide sequence ID" value="NZ_JBHSED010000025.1"/>
</dbReference>